<dbReference type="eggNOG" id="KOG2662">
    <property type="taxonomic scope" value="Eukaryota"/>
</dbReference>
<feature type="transmembrane region" description="Helical" evidence="12">
    <location>
        <begin position="376"/>
        <end position="396"/>
    </location>
</feature>
<evidence type="ECO:0000256" key="10">
    <source>
        <dbReference type="ARBA" id="ARBA00037564"/>
    </source>
</evidence>
<dbReference type="OrthoDB" id="10251508at2759"/>
<evidence type="ECO:0000256" key="9">
    <source>
        <dbReference type="ARBA" id="ARBA00023136"/>
    </source>
</evidence>
<proteinExistence type="inferred from homology"/>
<feature type="transmembrane region" description="Helical" evidence="12">
    <location>
        <begin position="345"/>
        <end position="364"/>
    </location>
</feature>
<evidence type="ECO:0000256" key="11">
    <source>
        <dbReference type="ARBA" id="ARBA00038721"/>
    </source>
</evidence>
<comment type="similarity">
    <text evidence="2 12">Belongs to the CorA metal ion transporter (MIT) (TC 1.A.35) family.</text>
</comment>
<dbReference type="PANTHER" id="PTHR13890">
    <property type="entry name" value="RNA SPLICING PROTEIN MRS2, MITOCHONDRIAL"/>
    <property type="match status" value="1"/>
</dbReference>
<evidence type="ECO:0000313" key="14">
    <source>
        <dbReference type="EMBL" id="CAR65768.1"/>
    </source>
</evidence>
<dbReference type="GO" id="GO:0045016">
    <property type="term" value="P:mitochondrial magnesium ion transmembrane transport"/>
    <property type="evidence" value="ECO:0007669"/>
    <property type="project" value="EnsemblFungi"/>
</dbReference>
<dbReference type="GO" id="GO:0015095">
    <property type="term" value="F:magnesium ion transmembrane transporter activity"/>
    <property type="evidence" value="ECO:0007669"/>
    <property type="project" value="EnsemblFungi"/>
</dbReference>
<evidence type="ECO:0000256" key="5">
    <source>
        <dbReference type="ARBA" id="ARBA00022842"/>
    </source>
</evidence>
<keyword evidence="4 12" id="KW-0812">Transmembrane</keyword>
<keyword evidence="9 12" id="KW-0472">Membrane</keyword>
<evidence type="ECO:0000256" key="2">
    <source>
        <dbReference type="ARBA" id="ARBA00009765"/>
    </source>
</evidence>
<sequence>MYSISKICLGGVRQSYLRTGSLISSKFRDIYNIRLFSNTRRCQDANSEAFNDVLLMKALSTNKQHSENAYIRCTIFDSKGDIVVHGKDIRRSQFMKTHNLVPRDFRKITRHYHGSNMSSMNNINVDIVPSIVTRGNSILLNLSNIKALIKSDTVVIFDSLSKNSGSGMNKSHSHGSFLKDMNEKLKTKNEQDDLPYEFRALECILIHVMLNLTTEMNVHKTVLQNILSRLEESIERVKLRYLLIQSKKIAQFHQKTKLIRDLLDNILEQNDELNALYLTEISKGKPRLQANHAEAEMLLESYYKTIDEIVQTVENLRSQIKTSEEIINIVLDSNRNELMLLGLKFSTGLLSMGCALYIAALYGMNLENFIEETDGGFELVVGGGSILLLILLMFSVKQLKKVQRITMTGMGRENSRISINDNKR</sequence>
<keyword evidence="7 12" id="KW-1133">Transmembrane helix</keyword>
<keyword evidence="5 12" id="KW-0460">Magnesium</keyword>
<keyword evidence="15" id="KW-1185">Reference proteome</keyword>
<keyword evidence="6" id="KW-0809">Transit peptide</keyword>
<dbReference type="HOGENOM" id="CLU_025144_1_0_1"/>
<keyword evidence="3 12" id="KW-0813">Transport</keyword>
<dbReference type="InParanoid" id="B5RTV6"/>
<dbReference type="FunCoup" id="B5RTV6">
    <property type="interactions" value="341"/>
</dbReference>
<dbReference type="AlphaFoldDB" id="B5RTV6"/>
<feature type="coiled-coil region" evidence="13">
    <location>
        <begin position="299"/>
        <end position="326"/>
    </location>
</feature>
<evidence type="ECO:0000256" key="6">
    <source>
        <dbReference type="ARBA" id="ARBA00022946"/>
    </source>
</evidence>
<evidence type="ECO:0000256" key="7">
    <source>
        <dbReference type="ARBA" id="ARBA00022989"/>
    </source>
</evidence>
<dbReference type="EMBL" id="CR382137">
    <property type="protein sequence ID" value="CAR65768.1"/>
    <property type="molecule type" value="Genomic_DNA"/>
</dbReference>
<dbReference type="Proteomes" id="UP000000599">
    <property type="component" value="Chromosome E"/>
</dbReference>
<dbReference type="Gene3D" id="2.40.128.330">
    <property type="match status" value="1"/>
</dbReference>
<gene>
    <name evidence="14" type="ordered locus">DEHA2E04972g</name>
</gene>
<comment type="subunit">
    <text evidence="11">Forms homooligomers. Interacts with MRS2.</text>
</comment>
<evidence type="ECO:0000256" key="8">
    <source>
        <dbReference type="ARBA" id="ARBA00023065"/>
    </source>
</evidence>
<dbReference type="GeneID" id="8998668"/>
<evidence type="ECO:0000256" key="1">
    <source>
        <dbReference type="ARBA" id="ARBA00004448"/>
    </source>
</evidence>
<keyword evidence="12" id="KW-0496">Mitochondrion</keyword>
<keyword evidence="12" id="KW-0999">Mitochondrion inner membrane</keyword>
<evidence type="ECO:0000256" key="12">
    <source>
        <dbReference type="RuleBase" id="RU366042"/>
    </source>
</evidence>
<dbReference type="KEGG" id="dha:DEHA2E04972g"/>
<dbReference type="GO" id="GO:0005743">
    <property type="term" value="C:mitochondrial inner membrane"/>
    <property type="evidence" value="ECO:0007669"/>
    <property type="project" value="UniProtKB-SubCell"/>
</dbReference>
<organism evidence="14 15">
    <name type="scientific">Debaryomyces hansenii (strain ATCC 36239 / CBS 767 / BCRC 21394 / JCM 1990 / NBRC 0083 / IGC 2968)</name>
    <name type="common">Yeast</name>
    <name type="synonym">Torulaspora hansenii</name>
    <dbReference type="NCBI Taxonomy" id="284592"/>
    <lineage>
        <taxon>Eukaryota</taxon>
        <taxon>Fungi</taxon>
        <taxon>Dikarya</taxon>
        <taxon>Ascomycota</taxon>
        <taxon>Saccharomycotina</taxon>
        <taxon>Pichiomycetes</taxon>
        <taxon>Debaryomycetaceae</taxon>
        <taxon>Debaryomyces</taxon>
    </lineage>
</organism>
<evidence type="ECO:0000256" key="3">
    <source>
        <dbReference type="ARBA" id="ARBA00022448"/>
    </source>
</evidence>
<protein>
    <recommendedName>
        <fullName evidence="12">Magnesium transporter</fullName>
    </recommendedName>
</protein>
<evidence type="ECO:0000256" key="4">
    <source>
        <dbReference type="ARBA" id="ARBA00022692"/>
    </source>
</evidence>
<accession>B5RTV6</accession>
<dbReference type="PANTHER" id="PTHR13890:SF0">
    <property type="entry name" value="MAGNESIUM TRANSPORTER MRS2 HOMOLOG, MITOCHONDRIAL"/>
    <property type="match status" value="1"/>
</dbReference>
<keyword evidence="8 12" id="KW-0406">Ion transport</keyword>
<dbReference type="RefSeq" id="XP_002770422.1">
    <property type="nucleotide sequence ID" value="XM_002770376.1"/>
</dbReference>
<dbReference type="VEuPathDB" id="FungiDB:DEHA2E04972g"/>
<evidence type="ECO:0000313" key="15">
    <source>
        <dbReference type="Proteomes" id="UP000000599"/>
    </source>
</evidence>
<dbReference type="Pfam" id="PF22099">
    <property type="entry name" value="MRS2-like"/>
    <property type="match status" value="1"/>
</dbReference>
<evidence type="ECO:0000256" key="13">
    <source>
        <dbReference type="SAM" id="Coils"/>
    </source>
</evidence>
<comment type="subcellular location">
    <subcellularLocation>
        <location evidence="1 12">Mitochondrion inner membrane</location>
        <topology evidence="1 12">Multi-pass membrane protein</topology>
    </subcellularLocation>
</comment>
<reference evidence="14 15" key="1">
    <citation type="journal article" date="2004" name="Nature">
        <title>Genome evolution in yeasts.</title>
        <authorList>
            <consortium name="Genolevures"/>
            <person name="Dujon B."/>
            <person name="Sherman D."/>
            <person name="Fischer G."/>
            <person name="Durrens P."/>
            <person name="Casaregola S."/>
            <person name="Lafontaine I."/>
            <person name="de Montigny J."/>
            <person name="Marck C."/>
            <person name="Neuveglise C."/>
            <person name="Talla E."/>
            <person name="Goffard N."/>
            <person name="Frangeul L."/>
            <person name="Aigle M."/>
            <person name="Anthouard V."/>
            <person name="Babour A."/>
            <person name="Barbe V."/>
            <person name="Barnay S."/>
            <person name="Blanchin S."/>
            <person name="Beckerich J.M."/>
            <person name="Beyne E."/>
            <person name="Bleykasten C."/>
            <person name="Boisrame A."/>
            <person name="Boyer J."/>
            <person name="Cattolico L."/>
            <person name="Confanioleri F."/>
            <person name="de Daruvar A."/>
            <person name="Despons L."/>
            <person name="Fabre E."/>
            <person name="Fairhead C."/>
            <person name="Ferry-Dumazet H."/>
            <person name="Groppi A."/>
            <person name="Hantraye F."/>
            <person name="Hennequin C."/>
            <person name="Jauniaux N."/>
            <person name="Joyet P."/>
            <person name="Kachouri R."/>
            <person name="Kerrest A."/>
            <person name="Koszul R."/>
            <person name="Lemaire M."/>
            <person name="Lesur I."/>
            <person name="Ma L."/>
            <person name="Muller H."/>
            <person name="Nicaud J.M."/>
            <person name="Nikolski M."/>
            <person name="Oztas S."/>
            <person name="Ozier-Kalogeropoulos O."/>
            <person name="Pellenz S."/>
            <person name="Potier S."/>
            <person name="Richard G.F."/>
            <person name="Straub M.L."/>
            <person name="Suleau A."/>
            <person name="Swennene D."/>
            <person name="Tekaia F."/>
            <person name="Wesolowski-Louvel M."/>
            <person name="Westhof E."/>
            <person name="Wirth B."/>
            <person name="Zeniou-Meyer M."/>
            <person name="Zivanovic I."/>
            <person name="Bolotin-Fukuhara M."/>
            <person name="Thierry A."/>
            <person name="Bouchier C."/>
            <person name="Caudron B."/>
            <person name="Scarpelli C."/>
            <person name="Gaillardin C."/>
            <person name="Weissenbach J."/>
            <person name="Wincker P."/>
            <person name="Souciet J.L."/>
        </authorList>
    </citation>
    <scope>NUCLEOTIDE SEQUENCE [LARGE SCALE GENOMIC DNA]</scope>
    <source>
        <strain evidence="15">ATCC 36239 / CBS 767 / BCRC 21394 / JCM 1990 / NBRC 0083 / IGC 2968</strain>
    </source>
</reference>
<name>B5RTV6_DEBHA</name>
<dbReference type="CDD" id="cd12823">
    <property type="entry name" value="Mrs2_Mfm1p-like"/>
    <property type="match status" value="1"/>
</dbReference>
<dbReference type="OMA" id="TRNNCII"/>
<dbReference type="InterPro" id="IPR039204">
    <property type="entry name" value="MRS2-like"/>
</dbReference>
<dbReference type="Gene3D" id="1.20.58.340">
    <property type="entry name" value="Magnesium transport protein CorA, transmembrane region"/>
    <property type="match status" value="1"/>
</dbReference>
<comment type="function">
    <text evidence="10">Mitochondrial inner membrane magnesium transporter required for mitochondrial magnesium homeostasis. Modulates the conductance of the MRS2 channel. Involved in the splicing of mRNA group II introns in mitochondria by affecting mitochondrial magnesium concentrations, which are critical for group II intron splicing.</text>
</comment>
<keyword evidence="13" id="KW-0175">Coiled coil</keyword>